<accession>A0A6J5NZX8</accession>
<feature type="region of interest" description="Disordered" evidence="1">
    <location>
        <begin position="122"/>
        <end position="141"/>
    </location>
</feature>
<evidence type="ECO:0008006" key="3">
    <source>
        <dbReference type="Google" id="ProtNLM"/>
    </source>
</evidence>
<reference evidence="2" key="1">
    <citation type="submission" date="2020-04" db="EMBL/GenBank/DDBJ databases">
        <authorList>
            <person name="Chiriac C."/>
            <person name="Salcher M."/>
            <person name="Ghai R."/>
            <person name="Kavagutti S V."/>
        </authorList>
    </citation>
    <scope>NUCLEOTIDE SEQUENCE</scope>
</reference>
<feature type="compositionally biased region" description="Basic and acidic residues" evidence="1">
    <location>
        <begin position="125"/>
        <end position="135"/>
    </location>
</feature>
<proteinExistence type="predicted"/>
<name>A0A6J5NZX8_9CAUD</name>
<gene>
    <name evidence="2" type="ORF">UFOVP816_27</name>
</gene>
<dbReference type="EMBL" id="LR796759">
    <property type="protein sequence ID" value="CAB4164392.1"/>
    <property type="molecule type" value="Genomic_DNA"/>
</dbReference>
<evidence type="ECO:0000313" key="2">
    <source>
        <dbReference type="EMBL" id="CAB4164392.1"/>
    </source>
</evidence>
<sequence>MTIFRVQHNKNYTVINNTICTDKRLSWKAKGIFLYAFSRPDNWQFHIDDLIKQSSDGEKSVKAGLRELADCGYLLRVQSKKEGGKFGSVDWTFFETPQEIKEILPQADFRLAENGLAQNDPLLSTEEKLSTDKTKYSPPTPSKAKAAKAACVCFGSHVKLNQNDYDKMCSEKTKEYIDNLIAEMNDYCAASRPGGYADYAAALRQWIERRKNQPKKATPVSNKDKVLAKFKHYEHYNGALCLIDDNGIAFDRGMTHYELKFSEKGFDEQLANILRKLQIS</sequence>
<organism evidence="2">
    <name type="scientific">uncultured Caudovirales phage</name>
    <dbReference type="NCBI Taxonomy" id="2100421"/>
    <lineage>
        <taxon>Viruses</taxon>
        <taxon>Duplodnaviria</taxon>
        <taxon>Heunggongvirae</taxon>
        <taxon>Uroviricota</taxon>
        <taxon>Caudoviricetes</taxon>
        <taxon>Peduoviridae</taxon>
        <taxon>Maltschvirus</taxon>
        <taxon>Maltschvirus maltsch</taxon>
    </lineage>
</organism>
<protein>
    <recommendedName>
        <fullName evidence="3">Helix-turn-helix domain containing protein</fullName>
    </recommendedName>
</protein>
<evidence type="ECO:0000256" key="1">
    <source>
        <dbReference type="SAM" id="MobiDB-lite"/>
    </source>
</evidence>